<dbReference type="InterPro" id="IPR036282">
    <property type="entry name" value="Glutathione-S-Trfase_C_sf"/>
</dbReference>
<dbReference type="Gene3D" id="1.20.1050.10">
    <property type="match status" value="1"/>
</dbReference>
<dbReference type="KEGG" id="mbd:MEBOL_001818"/>
<name>A0A250IB25_9BACT</name>
<dbReference type="AlphaFoldDB" id="A0A250IB25"/>
<dbReference type="SUPFAM" id="SSF52833">
    <property type="entry name" value="Thioredoxin-like"/>
    <property type="match status" value="1"/>
</dbReference>
<keyword evidence="3" id="KW-1185">Reference proteome</keyword>
<reference evidence="2 3" key="1">
    <citation type="submission" date="2017-06" db="EMBL/GenBank/DDBJ databases">
        <authorList>
            <person name="Kim H.J."/>
            <person name="Triplett B.A."/>
        </authorList>
    </citation>
    <scope>NUCLEOTIDE SEQUENCE [LARGE SCALE GENOMIC DNA]</scope>
    <source>
        <strain evidence="2 3">DSM 14713</strain>
    </source>
</reference>
<dbReference type="Pfam" id="PF13417">
    <property type="entry name" value="GST_N_3"/>
    <property type="match status" value="1"/>
</dbReference>
<accession>A0A250IB25</accession>
<proteinExistence type="predicted"/>
<sequence>MRLFGIPFSPWTEKARWALDHHRLDYTFQEHGPVLGELRLRALMRQPTGRVTVPVLEADRWYKDSFEIARHADGLGGGPRLFPQAHLDEIAAWNTRSEVALAAGRAMFLLGSMDQPRFLDTVLPPGVPAGIRPLLRPLVRRGMESLIHKYKMREDAGRHEDVLTSALDALAAAVSPERPYLLGAFSYADIAMAVTLQGVSPVDEAFMSAGLGGREAWSQPRLAERYAGLLQWRDALYAKHRRPATA</sequence>
<dbReference type="EMBL" id="CP022163">
    <property type="protein sequence ID" value="ATB28372.1"/>
    <property type="molecule type" value="Genomic_DNA"/>
</dbReference>
<evidence type="ECO:0000313" key="2">
    <source>
        <dbReference type="EMBL" id="ATB28372.1"/>
    </source>
</evidence>
<dbReference type="InterPro" id="IPR004045">
    <property type="entry name" value="Glutathione_S-Trfase_N"/>
</dbReference>
<dbReference type="SUPFAM" id="SSF47616">
    <property type="entry name" value="GST C-terminal domain-like"/>
    <property type="match status" value="1"/>
</dbReference>
<dbReference type="Gene3D" id="3.40.30.10">
    <property type="entry name" value="Glutaredoxin"/>
    <property type="match status" value="1"/>
</dbReference>
<organism evidence="2 3">
    <name type="scientific">Melittangium boletus DSM 14713</name>
    <dbReference type="NCBI Taxonomy" id="1294270"/>
    <lineage>
        <taxon>Bacteria</taxon>
        <taxon>Pseudomonadati</taxon>
        <taxon>Myxococcota</taxon>
        <taxon>Myxococcia</taxon>
        <taxon>Myxococcales</taxon>
        <taxon>Cystobacterineae</taxon>
        <taxon>Archangiaceae</taxon>
        <taxon>Melittangium</taxon>
    </lineage>
</organism>
<gene>
    <name evidence="2" type="ORF">MEBOL_001818</name>
</gene>
<evidence type="ECO:0000313" key="3">
    <source>
        <dbReference type="Proteomes" id="UP000217289"/>
    </source>
</evidence>
<dbReference type="OrthoDB" id="5495597at2"/>
<dbReference type="RefSeq" id="WP_095977060.1">
    <property type="nucleotide sequence ID" value="NZ_CP022163.1"/>
</dbReference>
<dbReference type="InterPro" id="IPR036249">
    <property type="entry name" value="Thioredoxin-like_sf"/>
</dbReference>
<feature type="domain" description="GST N-terminal" evidence="1">
    <location>
        <begin position="3"/>
        <end position="76"/>
    </location>
</feature>
<evidence type="ECO:0000259" key="1">
    <source>
        <dbReference type="Pfam" id="PF13417"/>
    </source>
</evidence>
<dbReference type="Proteomes" id="UP000217289">
    <property type="component" value="Chromosome"/>
</dbReference>
<dbReference type="CDD" id="cd00570">
    <property type="entry name" value="GST_N_family"/>
    <property type="match status" value="1"/>
</dbReference>
<dbReference type="Pfam" id="PF13410">
    <property type="entry name" value="GST_C_2"/>
    <property type="match status" value="1"/>
</dbReference>
<protein>
    <recommendedName>
        <fullName evidence="1">GST N-terminal domain-containing protein</fullName>
    </recommendedName>
</protein>